<organism evidence="1">
    <name type="scientific">Rhizophora mucronata</name>
    <name type="common">Asiatic mangrove</name>
    <dbReference type="NCBI Taxonomy" id="61149"/>
    <lineage>
        <taxon>Eukaryota</taxon>
        <taxon>Viridiplantae</taxon>
        <taxon>Streptophyta</taxon>
        <taxon>Embryophyta</taxon>
        <taxon>Tracheophyta</taxon>
        <taxon>Spermatophyta</taxon>
        <taxon>Magnoliopsida</taxon>
        <taxon>eudicotyledons</taxon>
        <taxon>Gunneridae</taxon>
        <taxon>Pentapetalae</taxon>
        <taxon>rosids</taxon>
        <taxon>fabids</taxon>
        <taxon>Malpighiales</taxon>
        <taxon>Rhizophoraceae</taxon>
        <taxon>Rhizophora</taxon>
    </lineage>
</organism>
<name>A0A2P2L089_RHIMU</name>
<sequence length="33" mass="3488">MASLPFLISFTFSSANVAGSSARPRGSKYWPPG</sequence>
<evidence type="ECO:0000313" key="1">
    <source>
        <dbReference type="EMBL" id="MBX11377.1"/>
    </source>
</evidence>
<accession>A0A2P2L089</accession>
<dbReference type="AlphaFoldDB" id="A0A2P2L089"/>
<dbReference type="EMBL" id="GGEC01030899">
    <property type="protein sequence ID" value="MBX11383.1"/>
    <property type="molecule type" value="Transcribed_RNA"/>
</dbReference>
<reference evidence="1" key="1">
    <citation type="submission" date="2018-02" db="EMBL/GenBank/DDBJ databases">
        <title>Rhizophora mucronata_Transcriptome.</title>
        <authorList>
            <person name="Meera S.P."/>
            <person name="Sreeshan A."/>
            <person name="Augustine A."/>
        </authorList>
    </citation>
    <scope>NUCLEOTIDE SEQUENCE</scope>
    <source>
        <tissue evidence="1">Leaf</tissue>
    </source>
</reference>
<protein>
    <submittedName>
        <fullName evidence="1">Chlorophyll a-b binding protein 13ic</fullName>
    </submittedName>
</protein>
<proteinExistence type="predicted"/>
<dbReference type="EMBL" id="GGEC01030893">
    <property type="protein sequence ID" value="MBX11377.1"/>
    <property type="molecule type" value="Transcribed_RNA"/>
</dbReference>